<reference evidence="5 6" key="1">
    <citation type="submission" date="2021-03" db="EMBL/GenBank/DDBJ databases">
        <title>Fibrella sp. HMF5405 genome sequencing and assembly.</title>
        <authorList>
            <person name="Kang H."/>
            <person name="Kim H."/>
            <person name="Bae S."/>
            <person name="Joh K."/>
        </authorList>
    </citation>
    <scope>NUCLEOTIDE SEQUENCE [LARGE SCALE GENOMIC DNA]</scope>
    <source>
        <strain evidence="5 6">HMF5405</strain>
    </source>
</reference>
<organism evidence="5 6">
    <name type="scientific">Fibrella forsythiae</name>
    <dbReference type="NCBI Taxonomy" id="2817061"/>
    <lineage>
        <taxon>Bacteria</taxon>
        <taxon>Pseudomonadati</taxon>
        <taxon>Bacteroidota</taxon>
        <taxon>Cytophagia</taxon>
        <taxon>Cytophagales</taxon>
        <taxon>Spirosomataceae</taxon>
        <taxon>Fibrella</taxon>
    </lineage>
</organism>
<dbReference type="CDD" id="cd01185">
    <property type="entry name" value="INTN1_C_like"/>
    <property type="match status" value="1"/>
</dbReference>
<dbReference type="InterPro" id="IPR002104">
    <property type="entry name" value="Integrase_catalytic"/>
</dbReference>
<protein>
    <submittedName>
        <fullName evidence="5">Site-specific integrase</fullName>
    </submittedName>
</protein>
<comment type="similarity">
    <text evidence="1">Belongs to the 'phage' integrase family.</text>
</comment>
<sequence>MKATVNAVLFKSKVLRNGESPVMIRVTRNRQSRYITLGITCPADLWDQAKGIPKTKHPLYKELTTTILKTKLAIQKELLTLTNEDQDFSLDRLTTLSHKAPVPVKVLGYFDQVIKQLTESGRIGYANIFRSTANSLRNFKDGKDFLFTDVNPSFLMKYEAWFLSRNVMFSSIFVFMRTFKTLVNYARKEGYVKPDFLPFKDFSFSKYRRVKTRKRSLTKAQVQAIAGFATKPGTSLFHAKNYFLFSYYCRGINFIDMALLKRSNVKAGRIQYSRRKTKELFTINLLKPAQEILDLYRPSITPSEDGYIFPILRIDFHISPVQIDNRIDKVNRQVNSSLKEIGKQLGIEEKLTTYVARHSFATVLKREGISIAIISELMGHDSEQTTRIYLQGFGDDLLDEATQSVIW</sequence>
<evidence type="ECO:0000259" key="4">
    <source>
        <dbReference type="PROSITE" id="PS51898"/>
    </source>
</evidence>
<dbReference type="InterPro" id="IPR010998">
    <property type="entry name" value="Integrase_recombinase_N"/>
</dbReference>
<dbReference type="Gene3D" id="1.10.443.10">
    <property type="entry name" value="Intergrase catalytic core"/>
    <property type="match status" value="1"/>
</dbReference>
<keyword evidence="6" id="KW-1185">Reference proteome</keyword>
<dbReference type="InterPro" id="IPR050090">
    <property type="entry name" value="Tyrosine_recombinase_XerCD"/>
</dbReference>
<name>A0ABS3JPV7_9BACT</name>
<evidence type="ECO:0000313" key="5">
    <source>
        <dbReference type="EMBL" id="MBO0952023.1"/>
    </source>
</evidence>
<evidence type="ECO:0000256" key="1">
    <source>
        <dbReference type="ARBA" id="ARBA00008857"/>
    </source>
</evidence>
<dbReference type="PANTHER" id="PTHR30349:SF64">
    <property type="entry name" value="PROPHAGE INTEGRASE INTD-RELATED"/>
    <property type="match status" value="1"/>
</dbReference>
<dbReference type="InterPro" id="IPR011010">
    <property type="entry name" value="DNA_brk_join_enz"/>
</dbReference>
<dbReference type="Pfam" id="PF17293">
    <property type="entry name" value="Arm-DNA-bind_5"/>
    <property type="match status" value="1"/>
</dbReference>
<dbReference type="InterPro" id="IPR013762">
    <property type="entry name" value="Integrase-like_cat_sf"/>
</dbReference>
<dbReference type="SUPFAM" id="SSF56349">
    <property type="entry name" value="DNA breaking-rejoining enzymes"/>
    <property type="match status" value="1"/>
</dbReference>
<accession>A0ABS3JPV7</accession>
<dbReference type="EMBL" id="JAFMYW010000009">
    <property type="protein sequence ID" value="MBO0952023.1"/>
    <property type="molecule type" value="Genomic_DNA"/>
</dbReference>
<dbReference type="Pfam" id="PF00589">
    <property type="entry name" value="Phage_integrase"/>
    <property type="match status" value="1"/>
</dbReference>
<evidence type="ECO:0000256" key="3">
    <source>
        <dbReference type="ARBA" id="ARBA00023172"/>
    </source>
</evidence>
<keyword evidence="3" id="KW-0233">DNA recombination</keyword>
<feature type="domain" description="Tyr recombinase" evidence="4">
    <location>
        <begin position="212"/>
        <end position="402"/>
    </location>
</feature>
<proteinExistence type="inferred from homology"/>
<evidence type="ECO:0000313" key="6">
    <source>
        <dbReference type="Proteomes" id="UP000664628"/>
    </source>
</evidence>
<dbReference type="Gene3D" id="1.10.150.130">
    <property type="match status" value="1"/>
</dbReference>
<evidence type="ECO:0000256" key="2">
    <source>
        <dbReference type="ARBA" id="ARBA00023125"/>
    </source>
</evidence>
<dbReference type="PANTHER" id="PTHR30349">
    <property type="entry name" value="PHAGE INTEGRASE-RELATED"/>
    <property type="match status" value="1"/>
</dbReference>
<dbReference type="RefSeq" id="WP_207331970.1">
    <property type="nucleotide sequence ID" value="NZ_JAFMYW010000009.1"/>
</dbReference>
<keyword evidence="2" id="KW-0238">DNA-binding</keyword>
<comment type="caution">
    <text evidence="5">The sequence shown here is derived from an EMBL/GenBank/DDBJ whole genome shotgun (WGS) entry which is preliminary data.</text>
</comment>
<dbReference type="Pfam" id="PF13102">
    <property type="entry name" value="Phage_int_SAM_5"/>
    <property type="match status" value="1"/>
</dbReference>
<dbReference type="InterPro" id="IPR035386">
    <property type="entry name" value="Arm-DNA-bind_5"/>
</dbReference>
<dbReference type="Proteomes" id="UP000664628">
    <property type="component" value="Unassembled WGS sequence"/>
</dbReference>
<dbReference type="PROSITE" id="PS51898">
    <property type="entry name" value="TYR_RECOMBINASE"/>
    <property type="match status" value="1"/>
</dbReference>
<dbReference type="InterPro" id="IPR025269">
    <property type="entry name" value="SAM-like_dom"/>
</dbReference>
<gene>
    <name evidence="5" type="ORF">J2I46_25805</name>
</gene>